<dbReference type="AlphaFoldDB" id="A0AAN7V3G8"/>
<reference evidence="7 8" key="1">
    <citation type="journal article" date="2024" name="Insects">
        <title>An Improved Chromosome-Level Genome Assembly of the Firefly Pyrocoelia pectoralis.</title>
        <authorList>
            <person name="Fu X."/>
            <person name="Meyer-Rochow V.B."/>
            <person name="Ballantyne L."/>
            <person name="Zhu X."/>
        </authorList>
    </citation>
    <scope>NUCLEOTIDE SEQUENCE [LARGE SCALE GENOMIC DNA]</scope>
    <source>
        <strain evidence="7">XCY_ONT2</strain>
    </source>
</reference>
<name>A0AAN7V3G8_9COLE</name>
<evidence type="ECO:0000256" key="5">
    <source>
        <dbReference type="ARBA" id="ARBA00025466"/>
    </source>
</evidence>
<feature type="domain" description="Myb/SANT-like DNA-binding" evidence="6">
    <location>
        <begin position="9"/>
        <end position="84"/>
    </location>
</feature>
<keyword evidence="8" id="KW-1185">Reference proteome</keyword>
<protein>
    <recommendedName>
        <fullName evidence="2">Regulatory protein zeste</fullName>
    </recommendedName>
</protein>
<keyword evidence="4" id="KW-0804">Transcription</keyword>
<dbReference type="InterPro" id="IPR028002">
    <property type="entry name" value="Myb_DNA-bind_5"/>
</dbReference>
<dbReference type="EMBL" id="JAVRBK010000010">
    <property type="protein sequence ID" value="KAK5638456.1"/>
    <property type="molecule type" value="Genomic_DNA"/>
</dbReference>
<evidence type="ECO:0000313" key="7">
    <source>
        <dbReference type="EMBL" id="KAK5638456.1"/>
    </source>
</evidence>
<sequence length="223" mass="26314">MTMATDKRKYVTCDQKSVLVDFIKTHYQMVKPKFDKTFTVKELNTLWEQLSVTLNRLDGAKKSSRGWRKCWHDLRRNTKEKVAKLRLQGRSTSQEDLTPIQEKVRALIEENDLKEPVVYYNIKPEENEMYAPELDAASNSAGTWEENKPELLPVLEPPPIPKQKRFRTRLRSFAERKLHIKKTYYNRKLALLEQHIQAINRQTAAINKQTVVHERLMQILNPK</sequence>
<organism evidence="7 8">
    <name type="scientific">Pyrocoelia pectoralis</name>
    <dbReference type="NCBI Taxonomy" id="417401"/>
    <lineage>
        <taxon>Eukaryota</taxon>
        <taxon>Metazoa</taxon>
        <taxon>Ecdysozoa</taxon>
        <taxon>Arthropoda</taxon>
        <taxon>Hexapoda</taxon>
        <taxon>Insecta</taxon>
        <taxon>Pterygota</taxon>
        <taxon>Neoptera</taxon>
        <taxon>Endopterygota</taxon>
        <taxon>Coleoptera</taxon>
        <taxon>Polyphaga</taxon>
        <taxon>Elateriformia</taxon>
        <taxon>Elateroidea</taxon>
        <taxon>Lampyridae</taxon>
        <taxon>Lampyrinae</taxon>
        <taxon>Pyrocoelia</taxon>
    </lineage>
</organism>
<comment type="function">
    <text evidence="5">Involved in transvection phenomena (= synapsis-dependent gene expression), where the synaptic pairing of chromosomes carrying genes with which zeste interacts influences the expression of these genes. Zeste binds to DNA and stimulates transcription from a nearby promoter.</text>
</comment>
<dbReference type="Pfam" id="PF13873">
    <property type="entry name" value="Myb_DNA-bind_5"/>
    <property type="match status" value="1"/>
</dbReference>
<evidence type="ECO:0000313" key="8">
    <source>
        <dbReference type="Proteomes" id="UP001329430"/>
    </source>
</evidence>
<accession>A0AAN7V3G8</accession>
<dbReference type="Proteomes" id="UP001329430">
    <property type="component" value="Chromosome 10"/>
</dbReference>
<evidence type="ECO:0000256" key="1">
    <source>
        <dbReference type="ARBA" id="ARBA00011764"/>
    </source>
</evidence>
<proteinExistence type="predicted"/>
<evidence type="ECO:0000256" key="2">
    <source>
        <dbReference type="ARBA" id="ARBA00016807"/>
    </source>
</evidence>
<gene>
    <name evidence="7" type="ORF">RI129_012751</name>
</gene>
<evidence type="ECO:0000256" key="4">
    <source>
        <dbReference type="ARBA" id="ARBA00023163"/>
    </source>
</evidence>
<evidence type="ECO:0000259" key="6">
    <source>
        <dbReference type="Pfam" id="PF13873"/>
    </source>
</evidence>
<evidence type="ECO:0000256" key="3">
    <source>
        <dbReference type="ARBA" id="ARBA00023015"/>
    </source>
</evidence>
<keyword evidence="3" id="KW-0805">Transcription regulation</keyword>
<comment type="caution">
    <text evidence="7">The sequence shown here is derived from an EMBL/GenBank/DDBJ whole genome shotgun (WGS) entry which is preliminary data.</text>
</comment>
<comment type="subunit">
    <text evidence="1">Self-associates forming complexes of several hundred monomers.</text>
</comment>